<evidence type="ECO:0000259" key="10">
    <source>
        <dbReference type="PROSITE" id="PS50800"/>
    </source>
</evidence>
<keyword evidence="5 7" id="KW-0460">Magnesium</keyword>
<feature type="domain" description="SAP" evidence="10">
    <location>
        <begin position="1"/>
        <end position="30"/>
    </location>
</feature>
<dbReference type="Proteomes" id="UP000037460">
    <property type="component" value="Unassembled WGS sequence"/>
</dbReference>
<feature type="active site" description="Proton acceptor" evidence="6">
    <location>
        <position position="366"/>
    </location>
</feature>
<feature type="active site" description="Proton donor/acceptor" evidence="6">
    <location>
        <position position="262"/>
    </location>
</feature>
<dbReference type="GO" id="GO:0005634">
    <property type="term" value="C:nucleus"/>
    <property type="evidence" value="ECO:0007669"/>
    <property type="project" value="TreeGrafter"/>
</dbReference>
<comment type="cofactor">
    <cofactor evidence="7 9">
        <name>Mg(2+)</name>
        <dbReference type="ChEBI" id="CHEBI:18420"/>
    </cofactor>
    <cofactor evidence="7 9">
        <name>Mn(2+)</name>
        <dbReference type="ChEBI" id="CHEBI:29035"/>
    </cofactor>
    <text evidence="7 9">Probably binds two magnesium or manganese ions per subunit.</text>
</comment>
<dbReference type="InterPro" id="IPR020848">
    <property type="entry name" value="AP_endonuclease_F1_CS"/>
</dbReference>
<dbReference type="PROSITE" id="PS51435">
    <property type="entry name" value="AP_NUCLEASE_F1_4"/>
    <property type="match status" value="1"/>
</dbReference>
<accession>A0A0M0J8G3</accession>
<dbReference type="GO" id="GO:0006284">
    <property type="term" value="P:base-excision repair"/>
    <property type="evidence" value="ECO:0007669"/>
    <property type="project" value="TreeGrafter"/>
</dbReference>
<dbReference type="Pfam" id="PF03372">
    <property type="entry name" value="Exo_endo_phos"/>
    <property type="match status" value="1"/>
</dbReference>
<dbReference type="GO" id="GO:0003677">
    <property type="term" value="F:DNA binding"/>
    <property type="evidence" value="ECO:0007669"/>
    <property type="project" value="InterPro"/>
</dbReference>
<feature type="binding site" evidence="7">
    <location>
        <position position="366"/>
    </location>
    <ligand>
        <name>Mg(2+)</name>
        <dbReference type="ChEBI" id="CHEBI:18420"/>
        <label>1</label>
    </ligand>
</feature>
<evidence type="ECO:0000256" key="3">
    <source>
        <dbReference type="ARBA" id="ARBA00022723"/>
    </source>
</evidence>
<name>A0A0M0J8G3_9EUKA</name>
<evidence type="ECO:0000256" key="2">
    <source>
        <dbReference type="ARBA" id="ARBA00007092"/>
    </source>
</evidence>
<keyword evidence="3 7" id="KW-0479">Metal-binding</keyword>
<evidence type="ECO:0000256" key="9">
    <source>
        <dbReference type="RuleBase" id="RU362131"/>
    </source>
</evidence>
<dbReference type="SUPFAM" id="SSF56219">
    <property type="entry name" value="DNase I-like"/>
    <property type="match status" value="1"/>
</dbReference>
<keyword evidence="9" id="KW-0234">DNA repair</keyword>
<feature type="binding site" evidence="7">
    <location>
        <position position="365"/>
    </location>
    <ligand>
        <name>Mg(2+)</name>
        <dbReference type="ChEBI" id="CHEBI:18420"/>
        <label>1</label>
    </ligand>
</feature>
<comment type="cofactor">
    <cofactor evidence="1">
        <name>Mn(2+)</name>
        <dbReference type="ChEBI" id="CHEBI:29035"/>
    </cofactor>
</comment>
<dbReference type="NCBIfam" id="TIGR00633">
    <property type="entry name" value="xth"/>
    <property type="match status" value="1"/>
</dbReference>
<organism evidence="11 12">
    <name type="scientific">Chrysochromulina tobinii</name>
    <dbReference type="NCBI Taxonomy" id="1460289"/>
    <lineage>
        <taxon>Eukaryota</taxon>
        <taxon>Haptista</taxon>
        <taxon>Haptophyta</taxon>
        <taxon>Prymnesiophyceae</taxon>
        <taxon>Prymnesiales</taxon>
        <taxon>Chrysochromulinaceae</taxon>
        <taxon>Chrysochromulina</taxon>
    </lineage>
</organism>
<evidence type="ECO:0000313" key="12">
    <source>
        <dbReference type="Proteomes" id="UP000037460"/>
    </source>
</evidence>
<dbReference type="GO" id="GO:0003906">
    <property type="term" value="F:DNA-(apurinic or apyrimidinic site) endonuclease activity"/>
    <property type="evidence" value="ECO:0007669"/>
    <property type="project" value="TreeGrafter"/>
</dbReference>
<sequence>MKDLQALLRSRGLPVSGSKTVLLQRLASAGVPVPENARPSAAAPSAPAVAVSSIASIPRDATPRASPVTTPCVRLATWNVAGLRALLRNERGVDSLRRLATDCDVVLLQETKLQEMHVASVEAELLDVLSTGTSMPWRAAWASSTARLGYAGVATLWTGGRGLGATVADAAICTPLTVDPGHEADREGRTLLLQLPLSPSAQLAVVNVYTPNSGAELQRLKYRTSDDGWDGQFRAALLRAQQAPPSAAGSARRAQHVCAGGDFNVAVGDADFFNPDELRMAKQAGTTAEERASMRRYAEAPLFMTDAFRSCHPHATGQYTYWSQRARNRPRNRGLRLDYFLLSSSVMAADALRDVQHRHELEGSDHCPVVVELVLGRL</sequence>
<protein>
    <recommendedName>
        <fullName evidence="9">DNA-(apurinic or apyrimidinic site) endonuclease</fullName>
        <ecNumber evidence="9">3.1.-.-</ecNumber>
    </recommendedName>
</protein>
<dbReference type="GO" id="GO:0008081">
    <property type="term" value="F:phosphoric diester hydrolase activity"/>
    <property type="evidence" value="ECO:0007669"/>
    <property type="project" value="TreeGrafter"/>
</dbReference>
<evidence type="ECO:0000256" key="7">
    <source>
        <dbReference type="PIRSR" id="PIRSR604808-2"/>
    </source>
</evidence>
<dbReference type="PROSITE" id="PS50800">
    <property type="entry name" value="SAP"/>
    <property type="match status" value="1"/>
</dbReference>
<comment type="caution">
    <text evidence="11">The sequence shown here is derived from an EMBL/GenBank/DDBJ whole genome shotgun (WGS) entry which is preliminary data.</text>
</comment>
<dbReference type="AlphaFoldDB" id="A0A0M0J8G3"/>
<dbReference type="EC" id="3.1.-.-" evidence="9"/>
<feature type="binding site" evidence="7">
    <location>
        <position position="79"/>
    </location>
    <ligand>
        <name>Mg(2+)</name>
        <dbReference type="ChEBI" id="CHEBI:18420"/>
        <label>1</label>
    </ligand>
</feature>
<feature type="site" description="Important for catalytic activity" evidence="8">
    <location>
        <position position="338"/>
    </location>
</feature>
<reference evidence="12" key="1">
    <citation type="journal article" date="2015" name="PLoS Genet.">
        <title>Genome Sequence and Transcriptome Analyses of Chrysochromulina tobin: Metabolic Tools for Enhanced Algal Fitness in the Prominent Order Prymnesiales (Haptophyceae).</title>
        <authorList>
            <person name="Hovde B.T."/>
            <person name="Deodato C.R."/>
            <person name="Hunsperger H.M."/>
            <person name="Ryken S.A."/>
            <person name="Yost W."/>
            <person name="Jha R.K."/>
            <person name="Patterson J."/>
            <person name="Monnat R.J. Jr."/>
            <person name="Barlow S.B."/>
            <person name="Starkenburg S.R."/>
            <person name="Cattolico R.A."/>
        </authorList>
    </citation>
    <scope>NUCLEOTIDE SEQUENCE</scope>
    <source>
        <strain evidence="12">CCMP291</strain>
    </source>
</reference>
<feature type="site" description="Interaction with DNA substrate" evidence="8">
    <location>
        <position position="366"/>
    </location>
</feature>
<feature type="binding site" evidence="7">
    <location>
        <position position="264"/>
    </location>
    <ligand>
        <name>Mg(2+)</name>
        <dbReference type="ChEBI" id="CHEBI:18420"/>
        <label>1</label>
    </ligand>
</feature>
<dbReference type="EMBL" id="JWZX01003242">
    <property type="protein sequence ID" value="KOO22884.1"/>
    <property type="molecule type" value="Genomic_DNA"/>
</dbReference>
<evidence type="ECO:0000256" key="5">
    <source>
        <dbReference type="ARBA" id="ARBA00022842"/>
    </source>
</evidence>
<feature type="site" description="Transition state stabilizer" evidence="8">
    <location>
        <position position="264"/>
    </location>
</feature>
<dbReference type="PANTHER" id="PTHR22748">
    <property type="entry name" value="AP ENDONUCLEASE"/>
    <property type="match status" value="1"/>
</dbReference>
<evidence type="ECO:0000256" key="4">
    <source>
        <dbReference type="ARBA" id="ARBA00022801"/>
    </source>
</evidence>
<keyword evidence="7" id="KW-0464">Manganese</keyword>
<proteinExistence type="inferred from homology"/>
<keyword evidence="9" id="KW-0227">DNA damage</keyword>
<evidence type="ECO:0000313" key="11">
    <source>
        <dbReference type="EMBL" id="KOO22884.1"/>
    </source>
</evidence>
<dbReference type="InterPro" id="IPR036691">
    <property type="entry name" value="Endo/exonu/phosph_ase_sf"/>
</dbReference>
<keyword evidence="12" id="KW-1185">Reference proteome</keyword>
<evidence type="ECO:0000256" key="6">
    <source>
        <dbReference type="PIRSR" id="PIRSR604808-1"/>
    </source>
</evidence>
<evidence type="ECO:0000256" key="8">
    <source>
        <dbReference type="PIRSR" id="PIRSR604808-3"/>
    </source>
</evidence>
<dbReference type="OrthoDB" id="498125at2759"/>
<dbReference type="Gene3D" id="1.10.720.30">
    <property type="entry name" value="SAP domain"/>
    <property type="match status" value="1"/>
</dbReference>
<feature type="binding site" evidence="7">
    <location>
        <position position="110"/>
    </location>
    <ligand>
        <name>Mg(2+)</name>
        <dbReference type="ChEBI" id="CHEBI:18420"/>
        <label>1</label>
    </ligand>
</feature>
<dbReference type="InterPro" id="IPR004808">
    <property type="entry name" value="AP_endonuc_1"/>
</dbReference>
<dbReference type="InterPro" id="IPR036361">
    <property type="entry name" value="SAP_dom_sf"/>
</dbReference>
<dbReference type="Gene3D" id="3.60.10.10">
    <property type="entry name" value="Endonuclease/exonuclease/phosphatase"/>
    <property type="match status" value="1"/>
</dbReference>
<dbReference type="GO" id="GO:0046872">
    <property type="term" value="F:metal ion binding"/>
    <property type="evidence" value="ECO:0007669"/>
    <property type="project" value="UniProtKB-KW"/>
</dbReference>
<comment type="similarity">
    <text evidence="2 9">Belongs to the DNA repair enzymes AP/ExoA family.</text>
</comment>
<dbReference type="GO" id="GO:0008311">
    <property type="term" value="F:double-stranded DNA 3'-5' DNA exonuclease activity"/>
    <property type="evidence" value="ECO:0007669"/>
    <property type="project" value="TreeGrafter"/>
</dbReference>
<dbReference type="InterPro" id="IPR003034">
    <property type="entry name" value="SAP_dom"/>
</dbReference>
<dbReference type="PANTHER" id="PTHR22748:SF6">
    <property type="entry name" value="DNA-(APURINIC OR APYRIMIDINIC SITE) ENDONUCLEASE"/>
    <property type="match status" value="1"/>
</dbReference>
<gene>
    <name evidence="11" type="ORF">Ctob_004782</name>
</gene>
<keyword evidence="4" id="KW-0378">Hydrolase</keyword>
<evidence type="ECO:0000256" key="1">
    <source>
        <dbReference type="ARBA" id="ARBA00001936"/>
    </source>
</evidence>
<dbReference type="Pfam" id="PF02037">
    <property type="entry name" value="SAP"/>
    <property type="match status" value="1"/>
</dbReference>
<feature type="binding site" evidence="7">
    <location>
        <position position="262"/>
    </location>
    <ligand>
        <name>Mg(2+)</name>
        <dbReference type="ChEBI" id="CHEBI:18420"/>
        <label>1</label>
    </ligand>
</feature>
<dbReference type="PROSITE" id="PS00728">
    <property type="entry name" value="AP_NUCLEASE_F1_3"/>
    <property type="match status" value="1"/>
</dbReference>
<feature type="active site" evidence="6">
    <location>
        <position position="209"/>
    </location>
</feature>
<dbReference type="InterPro" id="IPR005135">
    <property type="entry name" value="Endo/exonuclease/phosphatase"/>
</dbReference>